<evidence type="ECO:0000313" key="3">
    <source>
        <dbReference type="Proteomes" id="UP000247810"/>
    </source>
</evidence>
<reference evidence="2 3" key="1">
    <citation type="submission" date="2018-02" db="EMBL/GenBank/DDBJ databases">
        <title>The genomes of Aspergillus section Nigri reveals drivers in fungal speciation.</title>
        <authorList>
            <consortium name="DOE Joint Genome Institute"/>
            <person name="Vesth T.C."/>
            <person name="Nybo J."/>
            <person name="Theobald S."/>
            <person name="Brandl J."/>
            <person name="Frisvad J.C."/>
            <person name="Nielsen K.F."/>
            <person name="Lyhne E.K."/>
            <person name="Kogle M.E."/>
            <person name="Kuo A."/>
            <person name="Riley R."/>
            <person name="Clum A."/>
            <person name="Nolan M."/>
            <person name="Lipzen A."/>
            <person name="Salamov A."/>
            <person name="Henrissat B."/>
            <person name="Wiebenga A."/>
            <person name="De vries R.P."/>
            <person name="Grigoriev I.V."/>
            <person name="Mortensen U.H."/>
            <person name="Andersen M.R."/>
            <person name="Baker S.E."/>
        </authorList>
    </citation>
    <scope>NUCLEOTIDE SEQUENCE [LARGE SCALE GENOMIC DNA]</scope>
    <source>
        <strain evidence="2 3">CBS 707.79</strain>
    </source>
</reference>
<dbReference type="Pfam" id="PF00378">
    <property type="entry name" value="ECH_1"/>
    <property type="match status" value="1"/>
</dbReference>
<dbReference type="AlphaFoldDB" id="A0A319DAX3"/>
<feature type="region of interest" description="Disordered" evidence="1">
    <location>
        <begin position="1"/>
        <end position="27"/>
    </location>
</feature>
<dbReference type="Gene3D" id="3.90.226.10">
    <property type="entry name" value="2-enoyl-CoA Hydratase, Chain A, domain 1"/>
    <property type="match status" value="1"/>
</dbReference>
<dbReference type="OrthoDB" id="2139957at2759"/>
<keyword evidence="3" id="KW-1185">Reference proteome</keyword>
<evidence type="ECO:0000313" key="2">
    <source>
        <dbReference type="EMBL" id="PYH94284.1"/>
    </source>
</evidence>
<protein>
    <submittedName>
        <fullName evidence="2">ClpP/crotonase</fullName>
    </submittedName>
</protein>
<dbReference type="InterPro" id="IPR001753">
    <property type="entry name" value="Enoyl-CoA_hydra/iso"/>
</dbReference>
<dbReference type="EMBL" id="KZ825874">
    <property type="protein sequence ID" value="PYH94284.1"/>
    <property type="molecule type" value="Genomic_DNA"/>
</dbReference>
<dbReference type="GO" id="GO:0005739">
    <property type="term" value="C:mitochondrion"/>
    <property type="evidence" value="ECO:0007669"/>
    <property type="project" value="TreeGrafter"/>
</dbReference>
<dbReference type="VEuPathDB" id="FungiDB:BO71DRAFT_450149"/>
<name>A0A319DAX3_9EURO</name>
<dbReference type="InterPro" id="IPR029045">
    <property type="entry name" value="ClpP/crotonase-like_dom_sf"/>
</dbReference>
<dbReference type="GO" id="GO:0006635">
    <property type="term" value="P:fatty acid beta-oxidation"/>
    <property type="evidence" value="ECO:0007669"/>
    <property type="project" value="TreeGrafter"/>
</dbReference>
<evidence type="ECO:0000256" key="1">
    <source>
        <dbReference type="SAM" id="MobiDB-lite"/>
    </source>
</evidence>
<sequence length="235" mass="25050">MDPPGYRPTPSSAFPPRKSSWSPSTAPSALNALPSTAQYELESLFLWYDTTPSLRTDHSSPPRTGFGGLSRRRGKKPVIAAVNGLAFGGGMEIVANVDLVVAAENAVFALPEVRRGVGAMAGALPRLGRTVGRVRAMEMGLTGRGVGPEEGVRWGFVNEVVPAIEIAVQIAANSPDSVIVTRAGVVAAWEDGSAENASRMVQDNWADALNTGENLREGVRAFVEKREPRWVDSKL</sequence>
<dbReference type="STRING" id="1448320.A0A319DAX3"/>
<dbReference type="PANTHER" id="PTHR11941:SF158">
    <property type="entry name" value="ENOYL-COA HYDRATASE (AFU_ORTHOLOGUE AFUA_2G10650)"/>
    <property type="match status" value="1"/>
</dbReference>
<proteinExistence type="predicted"/>
<dbReference type="PANTHER" id="PTHR11941">
    <property type="entry name" value="ENOYL-COA HYDRATASE-RELATED"/>
    <property type="match status" value="1"/>
</dbReference>
<dbReference type="SUPFAM" id="SSF52096">
    <property type="entry name" value="ClpP/crotonase"/>
    <property type="match status" value="1"/>
</dbReference>
<dbReference type="Proteomes" id="UP000247810">
    <property type="component" value="Unassembled WGS sequence"/>
</dbReference>
<organism evidence="2 3">
    <name type="scientific">Aspergillus ellipticus CBS 707.79</name>
    <dbReference type="NCBI Taxonomy" id="1448320"/>
    <lineage>
        <taxon>Eukaryota</taxon>
        <taxon>Fungi</taxon>
        <taxon>Dikarya</taxon>
        <taxon>Ascomycota</taxon>
        <taxon>Pezizomycotina</taxon>
        <taxon>Eurotiomycetes</taxon>
        <taxon>Eurotiomycetidae</taxon>
        <taxon>Eurotiales</taxon>
        <taxon>Aspergillaceae</taxon>
        <taxon>Aspergillus</taxon>
        <taxon>Aspergillus subgen. Circumdati</taxon>
    </lineage>
</organism>
<accession>A0A319DAX3</accession>
<gene>
    <name evidence="2" type="ORF">BO71DRAFT_450149</name>
</gene>
<dbReference type="CDD" id="cd06558">
    <property type="entry name" value="crotonase-like"/>
    <property type="match status" value="1"/>
</dbReference>